<evidence type="ECO:0000313" key="1">
    <source>
        <dbReference type="EMBL" id="KAK3262097.1"/>
    </source>
</evidence>
<keyword evidence="2" id="KW-1185">Reference proteome</keyword>
<gene>
    <name evidence="1" type="ORF">CYMTET_29029</name>
</gene>
<accession>A0AAE0KVC8</accession>
<organism evidence="1 2">
    <name type="scientific">Cymbomonas tetramitiformis</name>
    <dbReference type="NCBI Taxonomy" id="36881"/>
    <lineage>
        <taxon>Eukaryota</taxon>
        <taxon>Viridiplantae</taxon>
        <taxon>Chlorophyta</taxon>
        <taxon>Pyramimonadophyceae</taxon>
        <taxon>Pyramimonadales</taxon>
        <taxon>Pyramimonadaceae</taxon>
        <taxon>Cymbomonas</taxon>
    </lineage>
</organism>
<proteinExistence type="predicted"/>
<dbReference type="Gene3D" id="3.30.70.330">
    <property type="match status" value="1"/>
</dbReference>
<protein>
    <recommendedName>
        <fullName evidence="3">RRM domain-containing protein</fullName>
    </recommendedName>
</protein>
<dbReference type="InterPro" id="IPR012677">
    <property type="entry name" value="Nucleotide-bd_a/b_plait_sf"/>
</dbReference>
<sequence>MSLSGVTNVRNFPRSFLCDSVMPGGRGQPRGWRKNFGSDTPDNYRQSMWNGYGTTKTKPSSTLFVGNIPAAAWFERVEIIFLEDEGVCNVREAKRNTMMFVDYEDVQSATKGMLRHQNHCFPGVEKNDGLCIDFDKDPDKKRNLAHAKDMKARQRQLAQGSASRSKKGHIPVFPPCIKCRDTTH</sequence>
<dbReference type="Proteomes" id="UP001190700">
    <property type="component" value="Unassembled WGS sequence"/>
</dbReference>
<feature type="non-terminal residue" evidence="1">
    <location>
        <position position="184"/>
    </location>
</feature>
<dbReference type="GO" id="GO:0003676">
    <property type="term" value="F:nucleic acid binding"/>
    <property type="evidence" value="ECO:0007669"/>
    <property type="project" value="InterPro"/>
</dbReference>
<dbReference type="EMBL" id="LGRX02016458">
    <property type="protein sequence ID" value="KAK3262097.1"/>
    <property type="molecule type" value="Genomic_DNA"/>
</dbReference>
<dbReference type="SUPFAM" id="SSF54928">
    <property type="entry name" value="RNA-binding domain, RBD"/>
    <property type="match status" value="1"/>
</dbReference>
<dbReference type="InterPro" id="IPR035979">
    <property type="entry name" value="RBD_domain_sf"/>
</dbReference>
<name>A0AAE0KVC8_9CHLO</name>
<reference evidence="1 2" key="1">
    <citation type="journal article" date="2015" name="Genome Biol. Evol.">
        <title>Comparative Genomics of a Bacterivorous Green Alga Reveals Evolutionary Causalities and Consequences of Phago-Mixotrophic Mode of Nutrition.</title>
        <authorList>
            <person name="Burns J.A."/>
            <person name="Paasch A."/>
            <person name="Narechania A."/>
            <person name="Kim E."/>
        </authorList>
    </citation>
    <scope>NUCLEOTIDE SEQUENCE [LARGE SCALE GENOMIC DNA]</scope>
    <source>
        <strain evidence="1 2">PLY_AMNH</strain>
    </source>
</reference>
<evidence type="ECO:0008006" key="3">
    <source>
        <dbReference type="Google" id="ProtNLM"/>
    </source>
</evidence>
<dbReference type="AlphaFoldDB" id="A0AAE0KVC8"/>
<comment type="caution">
    <text evidence="1">The sequence shown here is derived from an EMBL/GenBank/DDBJ whole genome shotgun (WGS) entry which is preliminary data.</text>
</comment>
<evidence type="ECO:0000313" key="2">
    <source>
        <dbReference type="Proteomes" id="UP001190700"/>
    </source>
</evidence>